<feature type="domain" description="Glutamine amidotransferase type-2" evidence="8">
    <location>
        <begin position="2"/>
        <end position="236"/>
    </location>
</feature>
<gene>
    <name evidence="9" type="ORF">EC973_009233</name>
</gene>
<dbReference type="NCBIfam" id="TIGR01536">
    <property type="entry name" value="asn_synth_AEB"/>
    <property type="match status" value="1"/>
</dbReference>
<dbReference type="EMBL" id="JABAYA010000089">
    <property type="protein sequence ID" value="KAF7725810.1"/>
    <property type="molecule type" value="Genomic_DNA"/>
</dbReference>
<feature type="binding site" evidence="6">
    <location>
        <position position="320"/>
    </location>
    <ligand>
        <name>ATP</name>
        <dbReference type="ChEBI" id="CHEBI:30616"/>
    </ligand>
</feature>
<evidence type="ECO:0000256" key="3">
    <source>
        <dbReference type="ARBA" id="ARBA00022840"/>
    </source>
</evidence>
<dbReference type="GO" id="GO:0006529">
    <property type="term" value="P:asparagine biosynthetic process"/>
    <property type="evidence" value="ECO:0007669"/>
    <property type="project" value="InterPro"/>
</dbReference>
<dbReference type="Gene3D" id="3.60.20.10">
    <property type="entry name" value="Glutamine Phosphoribosylpyrophosphate, subunit 1, domain 1"/>
    <property type="match status" value="1"/>
</dbReference>
<evidence type="ECO:0000256" key="4">
    <source>
        <dbReference type="ARBA" id="ARBA00022962"/>
    </source>
</evidence>
<evidence type="ECO:0000259" key="8">
    <source>
        <dbReference type="PROSITE" id="PS51278"/>
    </source>
</evidence>
<dbReference type="Pfam" id="PF00733">
    <property type="entry name" value="Asn_synthase"/>
    <property type="match status" value="1"/>
</dbReference>
<organism evidence="9 10">
    <name type="scientific">Apophysomyces ossiformis</name>
    <dbReference type="NCBI Taxonomy" id="679940"/>
    <lineage>
        <taxon>Eukaryota</taxon>
        <taxon>Fungi</taxon>
        <taxon>Fungi incertae sedis</taxon>
        <taxon>Mucoromycota</taxon>
        <taxon>Mucoromycotina</taxon>
        <taxon>Mucoromycetes</taxon>
        <taxon>Mucorales</taxon>
        <taxon>Mucorineae</taxon>
        <taxon>Mucoraceae</taxon>
        <taxon>Apophysomyces</taxon>
    </lineage>
</organism>
<dbReference type="OrthoDB" id="409189at2759"/>
<name>A0A8H7BRA7_9FUNG</name>
<dbReference type="PIRSF" id="PIRSF001589">
    <property type="entry name" value="Asn_synthetase_glu-h"/>
    <property type="match status" value="1"/>
</dbReference>
<keyword evidence="4" id="KW-0315">Glutamine amidotransferase</keyword>
<keyword evidence="2 5" id="KW-0547">Nucleotide-binding</keyword>
<dbReference type="AlphaFoldDB" id="A0A8H7BRA7"/>
<proteinExistence type="inferred from homology"/>
<dbReference type="SUPFAM" id="SSF52402">
    <property type="entry name" value="Adenine nucleotide alpha hydrolases-like"/>
    <property type="match status" value="1"/>
</dbReference>
<dbReference type="InterPro" id="IPR029055">
    <property type="entry name" value="Ntn_hydrolases_N"/>
</dbReference>
<evidence type="ECO:0000256" key="7">
    <source>
        <dbReference type="PIRSR" id="PIRSR001589-3"/>
    </source>
</evidence>
<dbReference type="Gene3D" id="3.40.50.620">
    <property type="entry name" value="HUPs"/>
    <property type="match status" value="2"/>
</dbReference>
<dbReference type="GO" id="GO:0005829">
    <property type="term" value="C:cytosol"/>
    <property type="evidence" value="ECO:0007669"/>
    <property type="project" value="TreeGrafter"/>
</dbReference>
<feature type="binding site" evidence="6">
    <location>
        <position position="127"/>
    </location>
    <ligand>
        <name>L-glutamine</name>
        <dbReference type="ChEBI" id="CHEBI:58359"/>
    </ligand>
</feature>
<dbReference type="CDD" id="cd00712">
    <property type="entry name" value="AsnB"/>
    <property type="match status" value="1"/>
</dbReference>
<dbReference type="SUPFAM" id="SSF56235">
    <property type="entry name" value="N-terminal nucleophile aminohydrolases (Ntn hydrolases)"/>
    <property type="match status" value="1"/>
</dbReference>
<dbReference type="Pfam" id="PF13537">
    <property type="entry name" value="GATase_7"/>
    <property type="match status" value="1"/>
</dbReference>
<dbReference type="PANTHER" id="PTHR43284">
    <property type="entry name" value="ASPARAGINE SYNTHETASE (GLUTAMINE-HYDROLYZING)"/>
    <property type="match status" value="1"/>
</dbReference>
<evidence type="ECO:0000256" key="6">
    <source>
        <dbReference type="PIRSR" id="PIRSR001589-2"/>
    </source>
</evidence>
<dbReference type="PANTHER" id="PTHR43284:SF1">
    <property type="entry name" value="ASPARAGINE SYNTHETASE"/>
    <property type="match status" value="1"/>
</dbReference>
<dbReference type="InterPro" id="IPR033738">
    <property type="entry name" value="AsnB_N"/>
</dbReference>
<dbReference type="Proteomes" id="UP000605846">
    <property type="component" value="Unassembled WGS sequence"/>
</dbReference>
<dbReference type="InterPro" id="IPR051786">
    <property type="entry name" value="ASN_synthetase/amidase"/>
</dbReference>
<evidence type="ECO:0000256" key="2">
    <source>
        <dbReference type="ARBA" id="ARBA00022741"/>
    </source>
</evidence>
<evidence type="ECO:0000256" key="1">
    <source>
        <dbReference type="ARBA" id="ARBA00005752"/>
    </source>
</evidence>
<evidence type="ECO:0000313" key="10">
    <source>
        <dbReference type="Proteomes" id="UP000605846"/>
    </source>
</evidence>
<dbReference type="GO" id="GO:0004066">
    <property type="term" value="F:asparagine synthase (glutamine-hydrolyzing) activity"/>
    <property type="evidence" value="ECO:0007669"/>
    <property type="project" value="InterPro"/>
</dbReference>
<protein>
    <recommendedName>
        <fullName evidence="8">Glutamine amidotransferase type-2 domain-containing protein</fullName>
    </recommendedName>
</protein>
<comment type="caution">
    <text evidence="9">The sequence shown here is derived from an EMBL/GenBank/DDBJ whole genome shotgun (WGS) entry which is preliminary data.</text>
</comment>
<dbReference type="InterPro" id="IPR001962">
    <property type="entry name" value="Asn_synthase"/>
</dbReference>
<reference evidence="9" key="1">
    <citation type="submission" date="2020-01" db="EMBL/GenBank/DDBJ databases">
        <title>Genome Sequencing of Three Apophysomyces-Like Fungal Strains Confirms a Novel Fungal Genus in the Mucoromycota with divergent Burkholderia-like Endosymbiotic Bacteria.</title>
        <authorList>
            <person name="Stajich J.E."/>
            <person name="Macias A.M."/>
            <person name="Carter-House D."/>
            <person name="Lovett B."/>
            <person name="Kasson L.R."/>
            <person name="Berry K."/>
            <person name="Grigoriev I."/>
            <person name="Chang Y."/>
            <person name="Spatafora J."/>
            <person name="Kasson M.T."/>
        </authorList>
    </citation>
    <scope>NUCLEOTIDE SEQUENCE</scope>
    <source>
        <strain evidence="9">NRRL A-21654</strain>
    </source>
</reference>
<dbReference type="InterPro" id="IPR006426">
    <property type="entry name" value="Asn_synth_AEB"/>
</dbReference>
<dbReference type="PROSITE" id="PS51278">
    <property type="entry name" value="GATASE_TYPE_2"/>
    <property type="match status" value="1"/>
</dbReference>
<feature type="site" description="Important for beta-aspartyl-AMP intermediate formation" evidence="7">
    <location>
        <position position="397"/>
    </location>
</feature>
<dbReference type="InterPro" id="IPR014729">
    <property type="entry name" value="Rossmann-like_a/b/a_fold"/>
</dbReference>
<dbReference type="InterPro" id="IPR017932">
    <property type="entry name" value="GATase_2_dom"/>
</dbReference>
<evidence type="ECO:0000256" key="5">
    <source>
        <dbReference type="PIRNR" id="PIRNR001589"/>
    </source>
</evidence>
<evidence type="ECO:0000313" key="9">
    <source>
        <dbReference type="EMBL" id="KAF7725810.1"/>
    </source>
</evidence>
<dbReference type="CDD" id="cd01991">
    <property type="entry name" value="Asn_synthase_B_C"/>
    <property type="match status" value="1"/>
</dbReference>
<dbReference type="GO" id="GO:0005524">
    <property type="term" value="F:ATP binding"/>
    <property type="evidence" value="ECO:0007669"/>
    <property type="project" value="UniProtKB-KW"/>
</dbReference>
<sequence>MCGFSVYLHFDSSLQGSNGTGFPDLDLDASLNLINHRGPDDRGVYVTPDGRCGKVHLLVKLPCLNHVHVMPGMGHVRLSIIDLEGGHQPLSNKTETIHAVVNGELYDYERITEELKARGHEFKTKSDSEIAVHLYEEEGLSFVEQLRGEFAICIWDSKRQRLTAVRDRFGIKPLYYTVYNGTLLLASEIKAFLALGWKAEWDVDSITHNGCFCDYRTCFKGVYSLVPGHYLTATPRGKVEVRRYWDADYPDKTIPETRSVEEMIQGVRKHLVESVRHRLRADVPLGVYLSGGIDSAAMAGIATHILREKDPDAKVHAFSISFKDGGAFDEAPIAERTAAFCGAAFHKLSVSQDELVKAFEQSIWHTEIPNFNLGPAGKHLLSKLVRDNGYKVVLTGEGADEHFAGYNLFQPDYCRETDLASPEVLRLNDATRLRLLKGWESNGIDMVWTVLNTKDDDDTVTKKMVNGCTTHFVVGSVYSLSNHFYQKQLYSLFGEPNPPSAIANNLDGIARKKARTKWHPLHTALYLENHSMLPNYLCCGLGDRNEMAHSIEARTPFLDHCLCEYVNNLPPSVKVRGTEDGKLSEKWILKEAVKPFITEEIYTRKKRPYVPPPPKDTNTPVATLIQSKLTEENVKALGFIDWEVVDNCKREFFSRPSARTSRDLLILTSYVIIADKFRVPTWTNSVLTEAQR</sequence>
<comment type="similarity">
    <text evidence="1">Belongs to the asparagine synthetase family.</text>
</comment>
<keyword evidence="3 5" id="KW-0067">ATP-binding</keyword>
<keyword evidence="10" id="KW-1185">Reference proteome</keyword>
<accession>A0A8H7BRA7</accession>